<evidence type="ECO:0000313" key="2">
    <source>
        <dbReference type="EMBL" id="KAK7459668.1"/>
    </source>
</evidence>
<dbReference type="SUPFAM" id="SSF81383">
    <property type="entry name" value="F-box domain"/>
    <property type="match status" value="1"/>
</dbReference>
<proteinExistence type="predicted"/>
<gene>
    <name evidence="2" type="ORF">VKT23_009649</name>
</gene>
<feature type="compositionally biased region" description="Polar residues" evidence="1">
    <location>
        <begin position="1"/>
        <end position="41"/>
    </location>
</feature>
<comment type="caution">
    <text evidence="2">The sequence shown here is derived from an EMBL/GenBank/DDBJ whole genome shotgun (WGS) entry which is preliminary data.</text>
</comment>
<keyword evidence="3" id="KW-1185">Reference proteome</keyword>
<sequence length="532" mass="60020">MAVYGESSQSAQTSRTPSNNISSNQFLNPMLSEQGTNTSARPGNYDDDSEDMAPIHKLPNEILTQIFERFHIHIGVKNPEFMHVCSRWRTVAITSPTVWTFVALDLATEGNCHARLLKTHLEYSKVLPLTVILELRDRSSEDCLDLVVSHAARWKSLQLILHGPWSPQGSNLALRFATIRELALLKVFSCISAAENFHSPSDLLPSILGPARNLQKLLLDDFSLFPDVEHSFQRTPITQLVLLVNRSNATFKKLVECCRWLIELKYVISSWESRVPIQVLAPQDSNTVQVLQVELQNEGRGVQEFFIQLLCACTFPALTSLSISPLEKSRHRAMFSGAWPAQEFNDLFSRSGCRLTTLALNYISLSDINVICLLLNTPALTDLTIREVRPSAMVHRAAQQAEIAYYSNYGGVVRNESEPQVLFPVTKFFLRNLRIRHLIYDDDNNKSQSQPLVPKLARLTLDVNGTDGEFDEEAFGNMVFSRCPPMQGSTSAEQVSRGLRCLKFVKLRVFKRGSRTRVVEIDLEKEDGWKGL</sequence>
<dbReference type="InterPro" id="IPR036047">
    <property type="entry name" value="F-box-like_dom_sf"/>
</dbReference>
<evidence type="ECO:0008006" key="4">
    <source>
        <dbReference type="Google" id="ProtNLM"/>
    </source>
</evidence>
<dbReference type="EMBL" id="JBANRG010000016">
    <property type="protein sequence ID" value="KAK7459668.1"/>
    <property type="molecule type" value="Genomic_DNA"/>
</dbReference>
<evidence type="ECO:0000256" key="1">
    <source>
        <dbReference type="SAM" id="MobiDB-lite"/>
    </source>
</evidence>
<evidence type="ECO:0000313" key="3">
    <source>
        <dbReference type="Proteomes" id="UP001498398"/>
    </source>
</evidence>
<protein>
    <recommendedName>
        <fullName evidence="4">F-box domain-containing protein</fullName>
    </recommendedName>
</protein>
<name>A0ABR1JHP3_9AGAR</name>
<dbReference type="Proteomes" id="UP001498398">
    <property type="component" value="Unassembled WGS sequence"/>
</dbReference>
<reference evidence="2 3" key="1">
    <citation type="submission" date="2024-01" db="EMBL/GenBank/DDBJ databases">
        <title>A draft genome for the cacao thread blight pathogen Marasmiellus scandens.</title>
        <authorList>
            <person name="Baruah I.K."/>
            <person name="Leung J."/>
            <person name="Bukari Y."/>
            <person name="Amoako-Attah I."/>
            <person name="Meinhardt L.W."/>
            <person name="Bailey B.A."/>
            <person name="Cohen S.P."/>
        </authorList>
    </citation>
    <scope>NUCLEOTIDE SEQUENCE [LARGE SCALE GENOMIC DNA]</scope>
    <source>
        <strain evidence="2 3">GH-19</strain>
    </source>
</reference>
<accession>A0ABR1JHP3</accession>
<feature type="region of interest" description="Disordered" evidence="1">
    <location>
        <begin position="1"/>
        <end position="50"/>
    </location>
</feature>
<organism evidence="2 3">
    <name type="scientific">Marasmiellus scandens</name>
    <dbReference type="NCBI Taxonomy" id="2682957"/>
    <lineage>
        <taxon>Eukaryota</taxon>
        <taxon>Fungi</taxon>
        <taxon>Dikarya</taxon>
        <taxon>Basidiomycota</taxon>
        <taxon>Agaricomycotina</taxon>
        <taxon>Agaricomycetes</taxon>
        <taxon>Agaricomycetidae</taxon>
        <taxon>Agaricales</taxon>
        <taxon>Marasmiineae</taxon>
        <taxon>Omphalotaceae</taxon>
        <taxon>Marasmiellus</taxon>
    </lineage>
</organism>
<dbReference type="Gene3D" id="1.20.1280.50">
    <property type="match status" value="1"/>
</dbReference>